<evidence type="ECO:0000313" key="2">
    <source>
        <dbReference type="EMBL" id="KAK6642477.1"/>
    </source>
</evidence>
<reference evidence="2 3" key="1">
    <citation type="submission" date="2023-10" db="EMBL/GenBank/DDBJ databases">
        <title>Genomes of two closely related lineages of the louse Polyplax serrata with different host specificities.</title>
        <authorList>
            <person name="Martinu J."/>
            <person name="Tarabai H."/>
            <person name="Stefka J."/>
            <person name="Hypsa V."/>
        </authorList>
    </citation>
    <scope>NUCLEOTIDE SEQUENCE [LARGE SCALE GENOMIC DNA]</scope>
    <source>
        <strain evidence="2">HR10_N</strain>
    </source>
</reference>
<evidence type="ECO:0000313" key="3">
    <source>
        <dbReference type="Proteomes" id="UP001372834"/>
    </source>
</evidence>
<accession>A0AAN8P7E9</accession>
<dbReference type="AlphaFoldDB" id="A0AAN8P7E9"/>
<feature type="region of interest" description="Disordered" evidence="1">
    <location>
        <begin position="1"/>
        <end position="68"/>
    </location>
</feature>
<gene>
    <name evidence="2" type="ORF">RUM43_003979</name>
</gene>
<dbReference type="Proteomes" id="UP001372834">
    <property type="component" value="Unassembled WGS sequence"/>
</dbReference>
<evidence type="ECO:0000256" key="1">
    <source>
        <dbReference type="SAM" id="MobiDB-lite"/>
    </source>
</evidence>
<comment type="caution">
    <text evidence="2">The sequence shown here is derived from an EMBL/GenBank/DDBJ whole genome shotgun (WGS) entry which is preliminary data.</text>
</comment>
<organism evidence="2 3">
    <name type="scientific">Polyplax serrata</name>
    <name type="common">Common mouse louse</name>
    <dbReference type="NCBI Taxonomy" id="468196"/>
    <lineage>
        <taxon>Eukaryota</taxon>
        <taxon>Metazoa</taxon>
        <taxon>Ecdysozoa</taxon>
        <taxon>Arthropoda</taxon>
        <taxon>Hexapoda</taxon>
        <taxon>Insecta</taxon>
        <taxon>Pterygota</taxon>
        <taxon>Neoptera</taxon>
        <taxon>Paraneoptera</taxon>
        <taxon>Psocodea</taxon>
        <taxon>Troctomorpha</taxon>
        <taxon>Phthiraptera</taxon>
        <taxon>Anoplura</taxon>
        <taxon>Polyplacidae</taxon>
        <taxon>Polyplax</taxon>
    </lineage>
</organism>
<protein>
    <submittedName>
        <fullName evidence="2">Uncharacterized protein</fullName>
    </submittedName>
</protein>
<feature type="compositionally biased region" description="Basic and acidic residues" evidence="1">
    <location>
        <begin position="1"/>
        <end position="20"/>
    </location>
</feature>
<name>A0AAN8P7E9_POLSC</name>
<dbReference type="EMBL" id="JAWJWE010000002">
    <property type="protein sequence ID" value="KAK6642477.1"/>
    <property type="molecule type" value="Genomic_DNA"/>
</dbReference>
<feature type="compositionally biased region" description="Basic and acidic residues" evidence="1">
    <location>
        <begin position="29"/>
        <end position="53"/>
    </location>
</feature>
<feature type="compositionally biased region" description="Polar residues" evidence="1">
    <location>
        <begin position="58"/>
        <end position="68"/>
    </location>
</feature>
<proteinExistence type="predicted"/>
<sequence>MEKRNETKGDERRGEREIKKNKVVKWRKGVKEQEESDSDKSSDHNLSRQRESDPLANTPDTGGKWSSS</sequence>